<dbReference type="AlphaFoldDB" id="A0A011QJL3"/>
<feature type="chain" id="PRO_5001463321" evidence="1">
    <location>
        <begin position="22"/>
        <end position="148"/>
    </location>
</feature>
<comment type="caution">
    <text evidence="2">The sequence shown here is derived from an EMBL/GenBank/DDBJ whole genome shotgun (WGS) entry which is preliminary data.</text>
</comment>
<evidence type="ECO:0000313" key="3">
    <source>
        <dbReference type="Proteomes" id="UP000022141"/>
    </source>
</evidence>
<dbReference type="EMBL" id="JEMY01000015">
    <property type="protein sequence ID" value="EXI89547.1"/>
    <property type="molecule type" value="Genomic_DNA"/>
</dbReference>
<gene>
    <name evidence="2" type="ORF">AW11_01414</name>
</gene>
<name>A0A011QJL3_ACCRE</name>
<protein>
    <submittedName>
        <fullName evidence="2">Uncharacterized protein</fullName>
    </submittedName>
</protein>
<keyword evidence="1" id="KW-0732">Signal</keyword>
<dbReference type="Proteomes" id="UP000022141">
    <property type="component" value="Unassembled WGS sequence"/>
</dbReference>
<evidence type="ECO:0000313" key="2">
    <source>
        <dbReference type="EMBL" id="EXI89547.1"/>
    </source>
</evidence>
<keyword evidence="3" id="KW-1185">Reference proteome</keyword>
<sequence length="148" mass="15813">MKSLIGALLLLALVQPNTVLADRGAPAAYYPVSGAVVVGGAYGRRGGYYGPRWGYPAPSVGVYFGGPVGWGGPWGPPVYYPQPLYPPVVAVPPPVVYVERGERSGAREYGSGEALEPGYWYYCRENAGYFPAVTQCPGSWEQVAPRPD</sequence>
<dbReference type="PATRIC" id="fig|1454004.3.peg.1456"/>
<dbReference type="STRING" id="1454004.AW11_01414"/>
<organism evidence="2 3">
    <name type="scientific">Accumulibacter regalis</name>
    <dbReference type="NCBI Taxonomy" id="522306"/>
    <lineage>
        <taxon>Bacteria</taxon>
        <taxon>Pseudomonadati</taxon>
        <taxon>Pseudomonadota</taxon>
        <taxon>Betaproteobacteria</taxon>
        <taxon>Candidatus Accumulibacter</taxon>
    </lineage>
</organism>
<reference evidence="2" key="1">
    <citation type="submission" date="2014-02" db="EMBL/GenBank/DDBJ databases">
        <title>Expanding our view of genomic diversity in Candidatus Accumulibacter clades.</title>
        <authorList>
            <person name="Skennerton C.T."/>
            <person name="Barr J.J."/>
            <person name="Slater F.R."/>
            <person name="Bond P.L."/>
            <person name="Tyson G.W."/>
        </authorList>
    </citation>
    <scope>NUCLEOTIDE SEQUENCE [LARGE SCALE GENOMIC DNA]</scope>
</reference>
<feature type="signal peptide" evidence="1">
    <location>
        <begin position="1"/>
        <end position="21"/>
    </location>
</feature>
<proteinExistence type="predicted"/>
<evidence type="ECO:0000256" key="1">
    <source>
        <dbReference type="SAM" id="SignalP"/>
    </source>
</evidence>
<accession>A0A011QJL3</accession>